<dbReference type="InterPro" id="IPR028348">
    <property type="entry name" value="FAD-binding_protein"/>
</dbReference>
<reference evidence="2 3" key="1">
    <citation type="submission" date="2016-10" db="EMBL/GenBank/DDBJ databases">
        <title>Complete Genome Sequence of Peptococcaceae strain DCMF.</title>
        <authorList>
            <person name="Edwards R.J."/>
            <person name="Holland S.I."/>
            <person name="Deshpande N.P."/>
            <person name="Wong Y.K."/>
            <person name="Ertan H."/>
            <person name="Manefield M."/>
            <person name="Russell T.L."/>
            <person name="Lee M.J."/>
        </authorList>
    </citation>
    <scope>NUCLEOTIDE SEQUENCE [LARGE SCALE GENOMIC DNA]</scope>
    <source>
        <strain evidence="2 3">DCMF</strain>
    </source>
</reference>
<dbReference type="EMBL" id="CP017634">
    <property type="protein sequence ID" value="ATW25250.1"/>
    <property type="molecule type" value="Genomic_DNA"/>
</dbReference>
<accession>A0A3G1KS23</accession>
<dbReference type="PANTHER" id="PTHR42842">
    <property type="entry name" value="FAD/NAD(P)-BINDING OXIDOREDUCTASE"/>
    <property type="match status" value="1"/>
</dbReference>
<dbReference type="Gene3D" id="3.50.50.60">
    <property type="entry name" value="FAD/NAD(P)-binding domain"/>
    <property type="match status" value="2"/>
</dbReference>
<sequence>MKLRLTNLRLELASDETELIRLAARKIRLVPEQITSLHIVKKAVDARKSDSVQFVYTVDIEVNVTKRIRFDPPFVVPIPVPFREQLSKGDRILHFPPVVIGSGPAGMFCALKLAAWGYRPLVLERGGDVDRRCQEIEKFWTLGELNPECNVQFGEGGAGTFSDGKLTTRVKDPRVRRILEQMVEAGAPEEILYLNKPHIGTDVLKPVVKGLREKIIALGGQVLFDACVTGMKISPGGVLKALTVRNQVELPLEVAVLAIGHSARDTYKMLFQKEVLMEAKPFAMGMRVEHPQDFIDAGQYGRFAGHPKLGAADYSLAYQDQERGRGAYSFCMCPGGYVVGAASEPGGVVTNGMSEHARDSGKANSALVATVDIADFGEGCLKGMEFQRKWEEKAFRLGGNNFNAPAQRLEDFLADRKSTDLDEQASSYRPGVTPANIRDCLPKEVGEVLTDAIRFWDHKIKGFIQDRAVVTGVETRTSAPLRILRNECLESVNTSGLYPAGEGAGYAGGIISAAVDGLKVAEAIIRKYREPEAGFLPEIIDKLATRGD</sequence>
<evidence type="ECO:0000259" key="1">
    <source>
        <dbReference type="Pfam" id="PF21688"/>
    </source>
</evidence>
<dbReference type="InterPro" id="IPR049516">
    <property type="entry name" value="FAD-depend_C"/>
</dbReference>
<dbReference type="KEGG" id="fwa:DCMF_11155"/>
<dbReference type="AlphaFoldDB" id="A0A3G1KS23"/>
<name>A0A3G1KS23_FORW1</name>
<gene>
    <name evidence="2" type="ORF">DCMF_11155</name>
</gene>
<dbReference type="SUPFAM" id="SSF51905">
    <property type="entry name" value="FAD/NAD(P)-binding domain"/>
    <property type="match status" value="1"/>
</dbReference>
<protein>
    <recommendedName>
        <fullName evidence="1">FAD-dependent protein C-terminal domain-containing protein</fullName>
    </recommendedName>
</protein>
<evidence type="ECO:0000313" key="3">
    <source>
        <dbReference type="Proteomes" id="UP000323521"/>
    </source>
</evidence>
<organism evidence="2 3">
    <name type="scientific">Formimonas warabiya</name>
    <dbReference type="NCBI Taxonomy" id="1761012"/>
    <lineage>
        <taxon>Bacteria</taxon>
        <taxon>Bacillati</taxon>
        <taxon>Bacillota</taxon>
        <taxon>Clostridia</taxon>
        <taxon>Eubacteriales</taxon>
        <taxon>Peptococcaceae</taxon>
        <taxon>Candidatus Formimonas</taxon>
    </lineage>
</organism>
<dbReference type="PANTHER" id="PTHR42842:SF3">
    <property type="entry name" value="FAD_NAD(P)-BINDING OXIDOREDUCTASE FAMILY PROTEIN"/>
    <property type="match status" value="1"/>
</dbReference>
<keyword evidence="3" id="KW-1185">Reference proteome</keyword>
<evidence type="ECO:0000313" key="2">
    <source>
        <dbReference type="EMBL" id="ATW25250.1"/>
    </source>
</evidence>
<feature type="domain" description="FAD-dependent protein C-terminal" evidence="1">
    <location>
        <begin position="281"/>
        <end position="477"/>
    </location>
</feature>
<dbReference type="OrthoDB" id="9762921at2"/>
<proteinExistence type="predicted"/>
<dbReference type="Pfam" id="PF21688">
    <property type="entry name" value="FAD-depend_C"/>
    <property type="match status" value="1"/>
</dbReference>
<dbReference type="InterPro" id="IPR036188">
    <property type="entry name" value="FAD/NAD-bd_sf"/>
</dbReference>
<dbReference type="PIRSF" id="PIRSF038984">
    <property type="entry name" value="FAD_binding_protein"/>
    <property type="match status" value="1"/>
</dbReference>
<dbReference type="RefSeq" id="WP_148134506.1">
    <property type="nucleotide sequence ID" value="NZ_CP017634.1"/>
</dbReference>
<dbReference type="Gene3D" id="3.30.70.2700">
    <property type="match status" value="1"/>
</dbReference>
<dbReference type="Proteomes" id="UP000323521">
    <property type="component" value="Chromosome"/>
</dbReference>